<feature type="compositionally biased region" description="Acidic residues" evidence="3">
    <location>
        <begin position="821"/>
        <end position="839"/>
    </location>
</feature>
<feature type="region of interest" description="Disordered" evidence="3">
    <location>
        <begin position="1"/>
        <end position="270"/>
    </location>
</feature>
<reference evidence="4" key="1">
    <citation type="journal article" date="2020" name="Stud. Mycol.">
        <title>101 Dothideomycetes genomes: a test case for predicting lifestyles and emergence of pathogens.</title>
        <authorList>
            <person name="Haridas S."/>
            <person name="Albert R."/>
            <person name="Binder M."/>
            <person name="Bloem J."/>
            <person name="Labutti K."/>
            <person name="Salamov A."/>
            <person name="Andreopoulos B."/>
            <person name="Baker S."/>
            <person name="Barry K."/>
            <person name="Bills G."/>
            <person name="Bluhm B."/>
            <person name="Cannon C."/>
            <person name="Castanera R."/>
            <person name="Culley D."/>
            <person name="Daum C."/>
            <person name="Ezra D."/>
            <person name="Gonzalez J."/>
            <person name="Henrissat B."/>
            <person name="Kuo A."/>
            <person name="Liang C."/>
            <person name="Lipzen A."/>
            <person name="Lutzoni F."/>
            <person name="Magnuson J."/>
            <person name="Mondo S."/>
            <person name="Nolan M."/>
            <person name="Ohm R."/>
            <person name="Pangilinan J."/>
            <person name="Park H.-J."/>
            <person name="Ramirez L."/>
            <person name="Alfaro M."/>
            <person name="Sun H."/>
            <person name="Tritt A."/>
            <person name="Yoshinaga Y."/>
            <person name="Zwiers L.-H."/>
            <person name="Turgeon B."/>
            <person name="Goodwin S."/>
            <person name="Spatafora J."/>
            <person name="Crous P."/>
            <person name="Grigoriev I."/>
        </authorList>
    </citation>
    <scope>NUCLEOTIDE SEQUENCE</scope>
    <source>
        <strain evidence="4">HMLAC05119</strain>
    </source>
</reference>
<keyword evidence="2" id="KW-0238">DNA-binding</keyword>
<feature type="compositionally biased region" description="Basic and acidic residues" evidence="3">
    <location>
        <begin position="342"/>
        <end position="352"/>
    </location>
</feature>
<keyword evidence="5" id="KW-1185">Reference proteome</keyword>
<gene>
    <name evidence="4" type="ORF">BDU57DRAFT_524930</name>
</gene>
<feature type="compositionally biased region" description="Polar residues" evidence="3">
    <location>
        <begin position="227"/>
        <end position="238"/>
    </location>
</feature>
<sequence length="1288" mass="141479">MALRGRTPTTSDDTMRNYDSSPDPLAMSFDENRPKSTRKSSPRKALVPTSPSKQNRRSSISEFEFSSPSKAMIMNTPRVGSASPWRIKVTVQAEPGSDEETSQSPTVERITRTQTTTIPLKDPDAPSPVKRGRGRPRKSDVGATPKSKRAGTPVKRAARAKSRDGSVGAADASAADVDTDAPPKRRRGRPKKSVEPPTDEDVIMAHIPQDDDRPSIGLTPVPATKSKPASSQKSTRFATPQGPMPDIQTTDATPQPPPSMLPQDKVQNGTRLMLPADRRRRSFKAMPEYELPVVDTPPPTDLGRRLKARKSTPHAKKVVPVVISSDEDSDHDSDVLTPTSGEDDHSANEPMRDPFTSGTVAEEIPDATSQQQNNASSSQTEANISILRQDSCSEQPFEDDDEGFQDEELQDATNFAFDEGATRMPDDTTVLDSENFSMISVDSLPSSGGLTSPPQPAERSIPAAHSGSLLQHKCLQPSMSTLAGMHAQDSANVSSESAHVLPDMKPSRPAFRRYVTPVIDAAVPSVPPIREPIPPAPPKNETPRLGRVVTAGVALQGVLDPARLTPEPSRKTLDEKRDSLDNLFRGFSDRTRKDLQAGLRLGEQLAQGQTQEQASPRLSSPSKPQPHPEAAPKAGVFRTHRKHRESRLLTPEDQDFVITQTAEPEAQDIQYPALNTTTETSLPSPTGSADEMSWRVDTPPAHTNNTERMEAVIINNQAREINNDTSNSAGAYAESHAKQEGYSDIWQEEASRSSSSAEAGSAPQLQELFEPGIVPPARGKLPRTWRRRSGNHFQYSDEAESPQQPIVAHPEAVEERHEETDQNEGEAEEEEDDTSDGSDDTGMFFQSNMPSIFGNRHSRDRKQRKAEKLDLSLLLKDGESLVPESSPPVATKISKNIPFLSTPRFPGFPSSPHKSSPLRVELRGSDISSEAQSHFLEESSLPLAQSSPFRTFVDGESNLSVASDQRQLQMEMEGVTDSSICRVREEANGYLNAYEPQERSLDEIEEVTEPSRTWHRNTSMVASSPPRMKMLSPVRKRVPLFRDTPEKPRATPFKLSDVEATSEVKASKQDAPSSTPNVADQSSETSQEQRPTGLLTRMTSSLWSVVSKPVAPVAPAKSAPAPHPILAKLTPLPKIEPWTKTHYKTLDKLYSVNQKHPALFSPSITPATSLSQTNTHLFNKFLANKNEPYVGAVFSAWGYEFDMTEELVVLCQVFCELMTLDNIKAYETLKGREIEMGDCMPGTAGDPIEAEEVMRRLATIILGEEVRYDEKAGVEIDRTQGLEVHWPQ</sequence>
<feature type="compositionally biased region" description="Low complexity" evidence="3">
    <location>
        <begin position="58"/>
        <end position="69"/>
    </location>
</feature>
<dbReference type="InterPro" id="IPR000116">
    <property type="entry name" value="HMGA"/>
</dbReference>
<dbReference type="GO" id="GO:0006355">
    <property type="term" value="P:regulation of DNA-templated transcription"/>
    <property type="evidence" value="ECO:0007669"/>
    <property type="project" value="InterPro"/>
</dbReference>
<protein>
    <submittedName>
        <fullName evidence="4">Uncharacterized protein</fullName>
    </submittedName>
</protein>
<dbReference type="GO" id="GO:0000785">
    <property type="term" value="C:chromatin"/>
    <property type="evidence" value="ECO:0007669"/>
    <property type="project" value="InterPro"/>
</dbReference>
<proteinExistence type="predicted"/>
<dbReference type="PRINTS" id="PR00929">
    <property type="entry name" value="ATHOOK"/>
</dbReference>
<name>A0A6A5QA40_AMPQU</name>
<feature type="compositionally biased region" description="Polar residues" evidence="3">
    <location>
        <begin position="381"/>
        <end position="393"/>
    </location>
</feature>
<evidence type="ECO:0000256" key="2">
    <source>
        <dbReference type="ARBA" id="ARBA00023125"/>
    </source>
</evidence>
<feature type="region of interest" description="Disordered" evidence="3">
    <location>
        <begin position="1034"/>
        <end position="1092"/>
    </location>
</feature>
<feature type="region of interest" description="Disordered" evidence="3">
    <location>
        <begin position="605"/>
        <end position="651"/>
    </location>
</feature>
<feature type="compositionally biased region" description="Polar residues" evidence="3">
    <location>
        <begin position="1070"/>
        <end position="1090"/>
    </location>
</feature>
<feature type="region of interest" description="Disordered" evidence="3">
    <location>
        <begin position="811"/>
        <end position="865"/>
    </location>
</feature>
<dbReference type="PRINTS" id="PR00930">
    <property type="entry name" value="HIGHMOBLTYIY"/>
</dbReference>
<feature type="compositionally biased region" description="Low complexity" evidence="3">
    <location>
        <begin position="367"/>
        <end position="380"/>
    </location>
</feature>
<dbReference type="SMART" id="SM00384">
    <property type="entry name" value="AT_hook"/>
    <property type="match status" value="2"/>
</dbReference>
<dbReference type="OrthoDB" id="3946221at2759"/>
<feature type="compositionally biased region" description="Low complexity" evidence="3">
    <location>
        <begin position="752"/>
        <end position="762"/>
    </location>
</feature>
<feature type="compositionally biased region" description="Basic residues" evidence="3">
    <location>
        <begin position="856"/>
        <end position="865"/>
    </location>
</feature>
<keyword evidence="1" id="KW-0677">Repeat</keyword>
<feature type="region of interest" description="Disordered" evidence="3">
    <location>
        <begin position="283"/>
        <end position="404"/>
    </location>
</feature>
<feature type="compositionally biased region" description="Polar residues" evidence="3">
    <location>
        <begin position="7"/>
        <end position="20"/>
    </location>
</feature>
<feature type="region of interest" description="Disordered" evidence="3">
    <location>
        <begin position="723"/>
        <end position="786"/>
    </location>
</feature>
<dbReference type="InterPro" id="IPR017956">
    <property type="entry name" value="AT_hook_DNA-bd_motif"/>
</dbReference>
<organism evidence="4 5">
    <name type="scientific">Ampelomyces quisqualis</name>
    <name type="common">Powdery mildew agent</name>
    <dbReference type="NCBI Taxonomy" id="50730"/>
    <lineage>
        <taxon>Eukaryota</taxon>
        <taxon>Fungi</taxon>
        <taxon>Dikarya</taxon>
        <taxon>Ascomycota</taxon>
        <taxon>Pezizomycotina</taxon>
        <taxon>Dothideomycetes</taxon>
        <taxon>Pleosporomycetidae</taxon>
        <taxon>Pleosporales</taxon>
        <taxon>Pleosporineae</taxon>
        <taxon>Phaeosphaeriaceae</taxon>
        <taxon>Ampelomyces</taxon>
    </lineage>
</organism>
<dbReference type="GO" id="GO:0005634">
    <property type="term" value="C:nucleus"/>
    <property type="evidence" value="ECO:0007669"/>
    <property type="project" value="InterPro"/>
</dbReference>
<dbReference type="Proteomes" id="UP000800096">
    <property type="component" value="Unassembled WGS sequence"/>
</dbReference>
<accession>A0A6A5QA40</accession>
<evidence type="ECO:0000313" key="4">
    <source>
        <dbReference type="EMBL" id="KAF1911167.1"/>
    </source>
</evidence>
<feature type="compositionally biased region" description="Basic residues" evidence="3">
    <location>
        <begin position="305"/>
        <end position="317"/>
    </location>
</feature>
<evidence type="ECO:0000313" key="5">
    <source>
        <dbReference type="Proteomes" id="UP000800096"/>
    </source>
</evidence>
<feature type="compositionally biased region" description="Basic and acidic residues" evidence="3">
    <location>
        <begin position="811"/>
        <end position="820"/>
    </location>
</feature>
<feature type="compositionally biased region" description="Low complexity" evidence="3">
    <location>
        <begin position="165"/>
        <end position="176"/>
    </location>
</feature>
<dbReference type="EMBL" id="ML979146">
    <property type="protein sequence ID" value="KAF1911167.1"/>
    <property type="molecule type" value="Genomic_DNA"/>
</dbReference>
<feature type="compositionally biased region" description="Polar residues" evidence="3">
    <location>
        <begin position="606"/>
        <end position="622"/>
    </location>
</feature>
<evidence type="ECO:0000256" key="1">
    <source>
        <dbReference type="ARBA" id="ARBA00022737"/>
    </source>
</evidence>
<evidence type="ECO:0000256" key="3">
    <source>
        <dbReference type="SAM" id="MobiDB-lite"/>
    </source>
</evidence>
<dbReference type="GO" id="GO:0003677">
    <property type="term" value="F:DNA binding"/>
    <property type="evidence" value="ECO:0007669"/>
    <property type="project" value="UniProtKB-KW"/>
</dbReference>